<feature type="region of interest" description="Disordered" evidence="2">
    <location>
        <begin position="109"/>
        <end position="183"/>
    </location>
</feature>
<evidence type="ECO:0000256" key="2">
    <source>
        <dbReference type="SAM" id="MobiDB-lite"/>
    </source>
</evidence>
<dbReference type="OrthoDB" id="9810140at2"/>
<sequence>MTESTDARRNGAKSESAFRTISEVASDLDVPQHVLRFWETKFTQIRPMKRGGGRRYYRPEDVVLLRRIRALLYDDGLTIKGVQKLLREKGVKALMADEQPLPATLEKVEAAAEARQQAGEAPKEEQAPDSATQADDRSPRLPFAAAPEPEGEHPAPAAEAGPAPEPEVAPGRPPLSAEDRRELEAALAELVGLRDELQAELRRQEAA</sequence>
<dbReference type="PATRIC" id="fig|1238182.3.peg.1353"/>
<accession>K9H187</accession>
<evidence type="ECO:0000259" key="3">
    <source>
        <dbReference type="PROSITE" id="PS50937"/>
    </source>
</evidence>
<dbReference type="PANTHER" id="PTHR30204">
    <property type="entry name" value="REDOX-CYCLING DRUG-SENSING TRANSCRIPTIONAL ACTIVATOR SOXR"/>
    <property type="match status" value="1"/>
</dbReference>
<dbReference type="AlphaFoldDB" id="K9H187"/>
<dbReference type="SUPFAM" id="SSF46955">
    <property type="entry name" value="Putative DNA-binding domain"/>
    <property type="match status" value="1"/>
</dbReference>
<gene>
    <name evidence="4" type="ORF">C882_3690</name>
</gene>
<proteinExistence type="predicted"/>
<keyword evidence="1" id="KW-0238">DNA-binding</keyword>
<protein>
    <submittedName>
        <fullName evidence="4">Transcriptional regulator, MerR family</fullName>
    </submittedName>
</protein>
<keyword evidence="5" id="KW-1185">Reference proteome</keyword>
<feature type="compositionally biased region" description="Low complexity" evidence="2">
    <location>
        <begin position="142"/>
        <end position="162"/>
    </location>
</feature>
<name>K9H187_9PROT</name>
<evidence type="ECO:0000256" key="1">
    <source>
        <dbReference type="ARBA" id="ARBA00023125"/>
    </source>
</evidence>
<organism evidence="4 5">
    <name type="scientific">Caenispirillum salinarum AK4</name>
    <dbReference type="NCBI Taxonomy" id="1238182"/>
    <lineage>
        <taxon>Bacteria</taxon>
        <taxon>Pseudomonadati</taxon>
        <taxon>Pseudomonadota</taxon>
        <taxon>Alphaproteobacteria</taxon>
        <taxon>Rhodospirillales</taxon>
        <taxon>Novispirillaceae</taxon>
        <taxon>Caenispirillum</taxon>
    </lineage>
</organism>
<dbReference type="Pfam" id="PF13411">
    <property type="entry name" value="MerR_1"/>
    <property type="match status" value="1"/>
</dbReference>
<feature type="compositionally biased region" description="Pro residues" evidence="2">
    <location>
        <begin position="163"/>
        <end position="173"/>
    </location>
</feature>
<dbReference type="eggNOG" id="COG0789">
    <property type="taxonomic scope" value="Bacteria"/>
</dbReference>
<dbReference type="Proteomes" id="UP000009881">
    <property type="component" value="Unassembled WGS sequence"/>
</dbReference>
<dbReference type="InterPro" id="IPR000551">
    <property type="entry name" value="MerR-type_HTH_dom"/>
</dbReference>
<dbReference type="CDD" id="cd04765">
    <property type="entry name" value="HTH_MlrA-like_sg2"/>
    <property type="match status" value="1"/>
</dbReference>
<reference evidence="4 5" key="1">
    <citation type="journal article" date="2013" name="Genome Announc.">
        <title>Draft Genome Sequence of an Alphaproteobacterium, Caenispirillum salinarum AK4(T), Isolated from a Solar Saltern.</title>
        <authorList>
            <person name="Khatri I."/>
            <person name="Singh A."/>
            <person name="Korpole S."/>
            <person name="Pinnaka A.K."/>
            <person name="Subramanian S."/>
        </authorList>
    </citation>
    <scope>NUCLEOTIDE SEQUENCE [LARGE SCALE GENOMIC DNA]</scope>
    <source>
        <strain evidence="4 5">AK4</strain>
    </source>
</reference>
<dbReference type="GO" id="GO:0003700">
    <property type="term" value="F:DNA-binding transcription factor activity"/>
    <property type="evidence" value="ECO:0007669"/>
    <property type="project" value="InterPro"/>
</dbReference>
<dbReference type="RefSeq" id="WP_009539798.1">
    <property type="nucleotide sequence ID" value="NZ_ANHY01000006.1"/>
</dbReference>
<feature type="domain" description="HTH merR-type" evidence="3">
    <location>
        <begin position="20"/>
        <end position="88"/>
    </location>
</feature>
<dbReference type="GO" id="GO:0003677">
    <property type="term" value="F:DNA binding"/>
    <property type="evidence" value="ECO:0007669"/>
    <property type="project" value="UniProtKB-KW"/>
</dbReference>
<comment type="caution">
    <text evidence="4">The sequence shown here is derived from an EMBL/GenBank/DDBJ whole genome shotgun (WGS) entry which is preliminary data.</text>
</comment>
<dbReference type="SMART" id="SM00422">
    <property type="entry name" value="HTH_MERR"/>
    <property type="match status" value="1"/>
</dbReference>
<dbReference type="PROSITE" id="PS50937">
    <property type="entry name" value="HTH_MERR_2"/>
    <property type="match status" value="1"/>
</dbReference>
<evidence type="ECO:0000313" key="5">
    <source>
        <dbReference type="Proteomes" id="UP000009881"/>
    </source>
</evidence>
<dbReference type="InterPro" id="IPR009061">
    <property type="entry name" value="DNA-bd_dom_put_sf"/>
</dbReference>
<dbReference type="PANTHER" id="PTHR30204:SF15">
    <property type="entry name" value="BLL5018 PROTEIN"/>
    <property type="match status" value="1"/>
</dbReference>
<dbReference type="EMBL" id="ANHY01000006">
    <property type="protein sequence ID" value="EKV31317.1"/>
    <property type="molecule type" value="Genomic_DNA"/>
</dbReference>
<evidence type="ECO:0000313" key="4">
    <source>
        <dbReference type="EMBL" id="EKV31317.1"/>
    </source>
</evidence>
<dbReference type="STRING" id="1238182.C882_3690"/>
<dbReference type="InterPro" id="IPR047057">
    <property type="entry name" value="MerR_fam"/>
</dbReference>
<dbReference type="Gene3D" id="1.10.1660.10">
    <property type="match status" value="1"/>
</dbReference>